<keyword evidence="4" id="KW-0472">Membrane</keyword>
<evidence type="ECO:0000256" key="2">
    <source>
        <dbReference type="ARBA" id="ARBA00007248"/>
    </source>
</evidence>
<sequence length="484" mass="54603">MELRMQTHLLFVLWTCVFLFSGCGTYPVEEESEMVETVDSCEMDVTLSNASLFTSLYPLHLYLFDTKGESVWEEEIQNQAEWPVWTQPVGDYVLTAISGLSSEDYLPPMSLNSRQMLTFSQGNHAHTPLVMGKNSVRLRNDVRVSVSLSYAVAALYLSFEGIPDEAVEVEARISPVSSGITFEGNRSNDGQFASVVCQKEKNAWKAGPIYILPSESTQTHLSLNVKTETEETVYGYFFNYPLEAGRPYRFVSTGKGEITLEGNAAVQDWVTETFEEFPFEHMTQEDDWDQPEVEVPGEEEDEPNDAPEEEEGGNEDTNGGNEDSEVNTGGTNEDGTVGGDSDVLVSEELPESESIWGPFFVWKVEAVSANEVIATLVSPRQWLLKKAEAIQVCEAYEVDGITGWRTFTTEEAKEFRDQYDDTILTLSDMLWDNGLDRFNKYDCRYLCNDFNSTFCFYNTKILKSGETVDYALRLVKQVRIEKAK</sequence>
<dbReference type="PROSITE" id="PS51257">
    <property type="entry name" value="PROKAR_LIPOPROTEIN"/>
    <property type="match status" value="1"/>
</dbReference>
<protein>
    <submittedName>
        <fullName evidence="9">FimB/Mfa2 family fimbrial subunit</fullName>
    </submittedName>
</protein>
<evidence type="ECO:0000256" key="4">
    <source>
        <dbReference type="ARBA" id="ARBA00023136"/>
    </source>
</evidence>
<evidence type="ECO:0000256" key="1">
    <source>
        <dbReference type="ARBA" id="ARBA00004442"/>
    </source>
</evidence>
<dbReference type="InterPro" id="IPR014941">
    <property type="entry name" value="FimB/Mfa2/Mfa3"/>
</dbReference>
<name>A0ABS2EW28_9BACE</name>
<feature type="compositionally biased region" description="Acidic residues" evidence="8">
    <location>
        <begin position="285"/>
        <end position="314"/>
    </location>
</feature>
<evidence type="ECO:0000256" key="8">
    <source>
        <dbReference type="SAM" id="MobiDB-lite"/>
    </source>
</evidence>
<keyword evidence="10" id="KW-1185">Reference proteome</keyword>
<reference evidence="9 10" key="1">
    <citation type="journal article" date="2021" name="Sci. Rep.">
        <title>The distribution of antibiotic resistance genes in chicken gut microbiota commensals.</title>
        <authorList>
            <person name="Juricova H."/>
            <person name="Matiasovicova J."/>
            <person name="Kubasova T."/>
            <person name="Cejkova D."/>
            <person name="Rychlik I."/>
        </authorList>
    </citation>
    <scope>NUCLEOTIDE SEQUENCE [LARGE SCALE GENOMIC DNA]</scope>
    <source>
        <strain evidence="9 10">An801</strain>
    </source>
</reference>
<accession>A0ABS2EW28</accession>
<evidence type="ECO:0000256" key="3">
    <source>
        <dbReference type="ARBA" id="ARBA00022729"/>
    </source>
</evidence>
<keyword evidence="6" id="KW-0998">Cell outer membrane</keyword>
<proteinExistence type="inferred from homology"/>
<dbReference type="Proteomes" id="UP000703295">
    <property type="component" value="Unassembled WGS sequence"/>
</dbReference>
<dbReference type="EMBL" id="JACJJW010000023">
    <property type="protein sequence ID" value="MBM6758896.1"/>
    <property type="molecule type" value="Genomic_DNA"/>
</dbReference>
<keyword evidence="5" id="KW-0564">Palmitate</keyword>
<comment type="subcellular location">
    <subcellularLocation>
        <location evidence="1">Cell outer membrane</location>
    </subcellularLocation>
</comment>
<keyword evidence="7" id="KW-0449">Lipoprotein</keyword>
<dbReference type="Pfam" id="PF08842">
    <property type="entry name" value="Mfa2"/>
    <property type="match status" value="1"/>
</dbReference>
<feature type="region of interest" description="Disordered" evidence="8">
    <location>
        <begin position="279"/>
        <end position="342"/>
    </location>
</feature>
<comment type="similarity">
    <text evidence="2">Belongs to the bacteroidetes fimbrillin superfamily. FimB/Mfa2 family.</text>
</comment>
<evidence type="ECO:0000256" key="6">
    <source>
        <dbReference type="ARBA" id="ARBA00023237"/>
    </source>
</evidence>
<organism evidence="9 10">
    <name type="scientific">Bacteroides mediterraneensis</name>
    <dbReference type="NCBI Taxonomy" id="1841856"/>
    <lineage>
        <taxon>Bacteria</taxon>
        <taxon>Pseudomonadati</taxon>
        <taxon>Bacteroidota</taxon>
        <taxon>Bacteroidia</taxon>
        <taxon>Bacteroidales</taxon>
        <taxon>Bacteroidaceae</taxon>
        <taxon>Bacteroides</taxon>
    </lineage>
</organism>
<comment type="caution">
    <text evidence="9">The sequence shown here is derived from an EMBL/GenBank/DDBJ whole genome shotgun (WGS) entry which is preliminary data.</text>
</comment>
<keyword evidence="3" id="KW-0732">Signal</keyword>
<evidence type="ECO:0000256" key="5">
    <source>
        <dbReference type="ARBA" id="ARBA00023139"/>
    </source>
</evidence>
<evidence type="ECO:0000313" key="9">
    <source>
        <dbReference type="EMBL" id="MBM6758896.1"/>
    </source>
</evidence>
<evidence type="ECO:0000313" key="10">
    <source>
        <dbReference type="Proteomes" id="UP000703295"/>
    </source>
</evidence>
<evidence type="ECO:0000256" key="7">
    <source>
        <dbReference type="ARBA" id="ARBA00023288"/>
    </source>
</evidence>
<gene>
    <name evidence="9" type="ORF">H6A31_09440</name>
</gene>
<dbReference type="RefSeq" id="WP_204476072.1">
    <property type="nucleotide sequence ID" value="NZ_JACJJW010000023.1"/>
</dbReference>